<dbReference type="Pfam" id="PF02170">
    <property type="entry name" value="PAZ"/>
    <property type="match status" value="1"/>
</dbReference>
<evidence type="ECO:0000259" key="8">
    <source>
        <dbReference type="PROSITE" id="PS50821"/>
    </source>
</evidence>
<dbReference type="GO" id="GO:0005737">
    <property type="term" value="C:cytoplasm"/>
    <property type="evidence" value="ECO:0007669"/>
    <property type="project" value="UniProtKB-SubCell"/>
</dbReference>
<dbReference type="OrthoDB" id="445936at2759"/>
<dbReference type="AlphaFoldDB" id="A0A1D2MIR7"/>
<dbReference type="FunFam" id="2.170.260.10:FF:000003">
    <property type="entry name" value="Piwi-like RNA-mediated gene silencing 2"/>
    <property type="match status" value="1"/>
</dbReference>
<dbReference type="PROSITE" id="PS50821">
    <property type="entry name" value="PAZ"/>
    <property type="match status" value="1"/>
</dbReference>
<evidence type="ECO:0000313" key="9">
    <source>
        <dbReference type="EMBL" id="ODM92896.1"/>
    </source>
</evidence>
<keyword evidence="4" id="KW-0694">RNA-binding</keyword>
<evidence type="ECO:0000256" key="5">
    <source>
        <dbReference type="ARBA" id="ARBA00023158"/>
    </source>
</evidence>
<sequence length="724" mass="83303">GGGKRRREGDERERERDSSKTRKSEGDRRRESGREGRRERSRDERRESGREERRESGREERGRERGSGRTAIIREDKRESYQSVHAPVARKVELLEVTQGSKGELLEVDQGSKGELASGYKGMDCKVMTMGYERAWALDTNTSKGVMPEGGKCERAEAAGKRGARSVGGGRSGRVLDRETRQKYAKEGFDLVNSRGRAEDGLPLGKKGVQGNSQAIKLQANFFKVESRPNWRLFHYYVGFTPEEPEFDTWLKKALFRKHSVALGANIFDGSSLYTPNAISQDALILKSTRESDRKEFTLTIKLVGELAPTDVTYLQLYNIFVRRALEMMKLEEMGRNFYDHTKAIRINAHHLELWPGFKTVMRNYEQDILLQVEITYKVLRLDNCLQVIKNMTNQHNEYDKERIRNALVGTVVMTIYNRKTYKVDDIDWETTPTSSFDKKKGEMIKYLDYFKSRYGKDIQDTRQPLLVSRPTKKDLHRGFAGKILLIPELCQRTGLTDEMRANNQLMRALATHLHPDPETRVGKLTDFMRKMKTTPEVVKDFRRWGLQFNSRLVEVDGRIIPNEAIVFANDTIEMPNDRYDWNNAFRTKPMLSSVPLKTWVVITTSSSAWCVDKLVNNMQRVSRPLNFLIATPTAVRRITGERPSDFAKAVDDVMNEYKGRVQLLFVILPRQALDTYAAVKKRTIVEFGDPDGCRVRRSSLRKTEGVECGGIGCYHIRHLWKIL</sequence>
<feature type="domain" description="PAZ" evidence="8">
    <location>
        <begin position="384"/>
        <end position="495"/>
    </location>
</feature>
<dbReference type="Gene3D" id="3.40.50.2300">
    <property type="match status" value="1"/>
</dbReference>
<dbReference type="GO" id="GO:0034587">
    <property type="term" value="P:piRNA processing"/>
    <property type="evidence" value="ECO:0007669"/>
    <property type="project" value="UniProtKB-ARBA"/>
</dbReference>
<evidence type="ECO:0000256" key="6">
    <source>
        <dbReference type="ARBA" id="ARBA00038291"/>
    </source>
</evidence>
<dbReference type="SUPFAM" id="SSF53098">
    <property type="entry name" value="Ribonuclease H-like"/>
    <property type="match status" value="1"/>
</dbReference>
<dbReference type="SMART" id="SM00949">
    <property type="entry name" value="PAZ"/>
    <property type="match status" value="1"/>
</dbReference>
<keyword evidence="5" id="KW-0943">RNA-mediated gene silencing</keyword>
<keyword evidence="10" id="KW-1185">Reference proteome</keyword>
<evidence type="ECO:0000256" key="2">
    <source>
        <dbReference type="ARBA" id="ARBA00022473"/>
    </source>
</evidence>
<comment type="caution">
    <text evidence="9">The sequence shown here is derived from an EMBL/GenBank/DDBJ whole genome shotgun (WGS) entry which is preliminary data.</text>
</comment>
<evidence type="ECO:0000256" key="3">
    <source>
        <dbReference type="ARBA" id="ARBA00022490"/>
    </source>
</evidence>
<dbReference type="InterPro" id="IPR036085">
    <property type="entry name" value="PAZ_dom_sf"/>
</dbReference>
<dbReference type="OMA" id="IRINAHH"/>
<dbReference type="InterPro" id="IPR012337">
    <property type="entry name" value="RNaseH-like_sf"/>
</dbReference>
<proteinExistence type="inferred from homology"/>
<feature type="compositionally biased region" description="Basic and acidic residues" evidence="7">
    <location>
        <begin position="7"/>
        <end position="80"/>
    </location>
</feature>
<feature type="region of interest" description="Disordered" evidence="7">
    <location>
        <begin position="156"/>
        <end position="176"/>
    </location>
</feature>
<dbReference type="Proteomes" id="UP000094527">
    <property type="component" value="Unassembled WGS sequence"/>
</dbReference>
<dbReference type="STRING" id="48709.A0A1D2MIR7"/>
<reference evidence="9 10" key="1">
    <citation type="journal article" date="2016" name="Genome Biol. Evol.">
        <title>Gene Family Evolution Reflects Adaptation to Soil Environmental Stressors in the Genome of the Collembolan Orchesella cincta.</title>
        <authorList>
            <person name="Faddeeva-Vakhrusheva A."/>
            <person name="Derks M.F."/>
            <person name="Anvar S.Y."/>
            <person name="Agamennone V."/>
            <person name="Suring W."/>
            <person name="Smit S."/>
            <person name="van Straalen N.M."/>
            <person name="Roelofs D."/>
        </authorList>
    </citation>
    <scope>NUCLEOTIDE SEQUENCE [LARGE SCALE GENOMIC DNA]</scope>
    <source>
        <tissue evidence="9">Mixed pool</tissue>
    </source>
</reference>
<dbReference type="GO" id="GO:0003723">
    <property type="term" value="F:RNA binding"/>
    <property type="evidence" value="ECO:0007669"/>
    <property type="project" value="UniProtKB-KW"/>
</dbReference>
<comment type="subcellular location">
    <subcellularLocation>
        <location evidence="1">Cytoplasm</location>
    </subcellularLocation>
</comment>
<keyword evidence="2" id="KW-0217">Developmental protein</keyword>
<evidence type="ECO:0000313" key="10">
    <source>
        <dbReference type="Proteomes" id="UP000094527"/>
    </source>
</evidence>
<feature type="region of interest" description="Disordered" evidence="7">
    <location>
        <begin position="1"/>
        <end position="84"/>
    </location>
</feature>
<protein>
    <submittedName>
        <fullName evidence="9">Protein aubergine</fullName>
    </submittedName>
</protein>
<dbReference type="EMBL" id="LJIJ01001122">
    <property type="protein sequence ID" value="ODM92896.1"/>
    <property type="molecule type" value="Genomic_DNA"/>
</dbReference>
<feature type="non-terminal residue" evidence="9">
    <location>
        <position position="1"/>
    </location>
</feature>
<dbReference type="InterPro" id="IPR003100">
    <property type="entry name" value="PAZ_dom"/>
</dbReference>
<gene>
    <name evidence="9" type="ORF">Ocin01_13783</name>
</gene>
<evidence type="ECO:0000256" key="1">
    <source>
        <dbReference type="ARBA" id="ARBA00004496"/>
    </source>
</evidence>
<dbReference type="Pfam" id="PF23278">
    <property type="entry name" value="Piwi_N"/>
    <property type="match status" value="1"/>
</dbReference>
<comment type="similarity">
    <text evidence="6">Belongs to the argonaute family. Piwi subfamily.</text>
</comment>
<dbReference type="CDD" id="cd02845">
    <property type="entry name" value="PAZ_piwi_like"/>
    <property type="match status" value="1"/>
</dbReference>
<evidence type="ECO:0000256" key="4">
    <source>
        <dbReference type="ARBA" id="ARBA00022884"/>
    </source>
</evidence>
<organism evidence="9 10">
    <name type="scientific">Orchesella cincta</name>
    <name type="common">Springtail</name>
    <name type="synonym">Podura cincta</name>
    <dbReference type="NCBI Taxonomy" id="48709"/>
    <lineage>
        <taxon>Eukaryota</taxon>
        <taxon>Metazoa</taxon>
        <taxon>Ecdysozoa</taxon>
        <taxon>Arthropoda</taxon>
        <taxon>Hexapoda</taxon>
        <taxon>Collembola</taxon>
        <taxon>Entomobryomorpha</taxon>
        <taxon>Entomobryoidea</taxon>
        <taxon>Orchesellidae</taxon>
        <taxon>Orchesellinae</taxon>
        <taxon>Orchesella</taxon>
    </lineage>
</organism>
<dbReference type="Gene3D" id="2.170.260.10">
    <property type="entry name" value="paz domain"/>
    <property type="match status" value="1"/>
</dbReference>
<dbReference type="PANTHER" id="PTHR22891">
    <property type="entry name" value="EUKARYOTIC TRANSLATION INITIATION FACTOR 2C"/>
    <property type="match status" value="1"/>
</dbReference>
<keyword evidence="3" id="KW-0963">Cytoplasm</keyword>
<accession>A0A1D2MIR7</accession>
<dbReference type="SUPFAM" id="SSF101690">
    <property type="entry name" value="PAZ domain"/>
    <property type="match status" value="1"/>
</dbReference>
<evidence type="ECO:0000256" key="7">
    <source>
        <dbReference type="SAM" id="MobiDB-lite"/>
    </source>
</evidence>
<name>A0A1D2MIR7_ORCCI</name>